<sequence>MKMEFPIITIITLFSLFQAIKSEPFSCKLVSGPAFFKLAVQWPNSFCNTDQSALTSCKRPIPQRFTVRRLWAFDGSGKSVPYCDHGTLLSKKKEQYAALWDYCHELRRSNPGTTVKLQVIGYNEGEEHDKQLNPTFQRMYICFDACKKGFQYCRPVIGVDGCHLKGLHGGILLSAVGRDPNEEYFPIAFAVVEAENKDSWHWFINLLLRDLGTQRKYTWTSDQQKGLDTTLKELQPGCEHGLCCRHLYNNLRKKHPGLLIREKFWFAAYASYTENFNTVINELRTIDSEAAKWVEGVPKQLWSRHAFTDIEGYVLDWFKVETYRKCYAPLIYPTNGPNMWSPTGYPAILPPQQRRPARRPKKLRRREPDEPKKGSKLRRSGFTVVCQRCKRTGHNKRTCKGVVGGNREIDRANASQSTPCAGQSTPRPTSKGGKKGKGVGPRKRPNASQSTPGSGRASQSTTTPIPRPTSKRIRKEVPSSKGCPSTQPIQPSAPRTSQPSPSAGPQTPTSSKGRGKKATSKGPMKWKKTSPGPKMMKSKISNWKLKEFNLLHYP</sequence>
<proteinExistence type="predicted"/>
<dbReference type="Proteomes" id="UP000828048">
    <property type="component" value="Chromosome 5"/>
</dbReference>
<evidence type="ECO:0000313" key="2">
    <source>
        <dbReference type="Proteomes" id="UP000828048"/>
    </source>
</evidence>
<protein>
    <submittedName>
        <fullName evidence="1">Uncharacterized protein</fullName>
    </submittedName>
</protein>
<accession>A0ACB7Y4Y0</accession>
<dbReference type="EMBL" id="CM037155">
    <property type="protein sequence ID" value="KAH7847990.1"/>
    <property type="molecule type" value="Genomic_DNA"/>
</dbReference>
<organism evidence="1 2">
    <name type="scientific">Vaccinium darrowii</name>
    <dbReference type="NCBI Taxonomy" id="229202"/>
    <lineage>
        <taxon>Eukaryota</taxon>
        <taxon>Viridiplantae</taxon>
        <taxon>Streptophyta</taxon>
        <taxon>Embryophyta</taxon>
        <taxon>Tracheophyta</taxon>
        <taxon>Spermatophyta</taxon>
        <taxon>Magnoliopsida</taxon>
        <taxon>eudicotyledons</taxon>
        <taxon>Gunneridae</taxon>
        <taxon>Pentapetalae</taxon>
        <taxon>asterids</taxon>
        <taxon>Ericales</taxon>
        <taxon>Ericaceae</taxon>
        <taxon>Vaccinioideae</taxon>
        <taxon>Vaccinieae</taxon>
        <taxon>Vaccinium</taxon>
    </lineage>
</organism>
<gene>
    <name evidence="1" type="ORF">Vadar_032494</name>
</gene>
<evidence type="ECO:0000313" key="1">
    <source>
        <dbReference type="EMBL" id="KAH7847990.1"/>
    </source>
</evidence>
<comment type="caution">
    <text evidence="1">The sequence shown here is derived from an EMBL/GenBank/DDBJ whole genome shotgun (WGS) entry which is preliminary data.</text>
</comment>
<reference evidence="1 2" key="1">
    <citation type="journal article" date="2021" name="Hortic Res">
        <title>High-quality reference genome and annotation aids understanding of berry development for evergreen blueberry (Vaccinium darrowii).</title>
        <authorList>
            <person name="Yu J."/>
            <person name="Hulse-Kemp A.M."/>
            <person name="Babiker E."/>
            <person name="Staton M."/>
        </authorList>
    </citation>
    <scope>NUCLEOTIDE SEQUENCE [LARGE SCALE GENOMIC DNA]</scope>
    <source>
        <strain evidence="2">cv. NJ 8807/NJ 8810</strain>
        <tissue evidence="1">Young leaf</tissue>
    </source>
</reference>
<name>A0ACB7Y4Y0_9ERIC</name>
<keyword evidence="2" id="KW-1185">Reference proteome</keyword>